<accession>A0AAN6VB24</accession>
<name>A0AAN6VB24_9PEZI</name>
<reference evidence="3" key="2">
    <citation type="submission" date="2023-05" db="EMBL/GenBank/DDBJ databases">
        <authorList>
            <consortium name="Lawrence Berkeley National Laboratory"/>
            <person name="Steindorff A."/>
            <person name="Hensen N."/>
            <person name="Bonometti L."/>
            <person name="Westerberg I."/>
            <person name="Brannstrom I.O."/>
            <person name="Guillou S."/>
            <person name="Cros-Aarteil S."/>
            <person name="Calhoun S."/>
            <person name="Haridas S."/>
            <person name="Kuo A."/>
            <person name="Mondo S."/>
            <person name="Pangilinan J."/>
            <person name="Riley R."/>
            <person name="Labutti K."/>
            <person name="Andreopoulos B."/>
            <person name="Lipzen A."/>
            <person name="Chen C."/>
            <person name="Yanf M."/>
            <person name="Daum C."/>
            <person name="Ng V."/>
            <person name="Clum A."/>
            <person name="Ohm R."/>
            <person name="Martin F."/>
            <person name="Silar P."/>
            <person name="Natvig D."/>
            <person name="Lalanne C."/>
            <person name="Gautier V."/>
            <person name="Ament-Velasquez S.L."/>
            <person name="Kruys A."/>
            <person name="Hutchinson M.I."/>
            <person name="Powell A.J."/>
            <person name="Barry K."/>
            <person name="Miller A.N."/>
            <person name="Grigoriev I.V."/>
            <person name="Debuchy R."/>
            <person name="Gladieux P."/>
            <person name="Thoren M.H."/>
            <person name="Johannesson H."/>
        </authorList>
    </citation>
    <scope>NUCLEOTIDE SEQUENCE</scope>
    <source>
        <strain evidence="3">CBS 141.50</strain>
    </source>
</reference>
<evidence type="ECO:0000313" key="4">
    <source>
        <dbReference type="Proteomes" id="UP001302676"/>
    </source>
</evidence>
<organism evidence="3 4">
    <name type="scientific">Dichotomopilus funicola</name>
    <dbReference type="NCBI Taxonomy" id="1934379"/>
    <lineage>
        <taxon>Eukaryota</taxon>
        <taxon>Fungi</taxon>
        <taxon>Dikarya</taxon>
        <taxon>Ascomycota</taxon>
        <taxon>Pezizomycotina</taxon>
        <taxon>Sordariomycetes</taxon>
        <taxon>Sordariomycetidae</taxon>
        <taxon>Sordariales</taxon>
        <taxon>Chaetomiaceae</taxon>
        <taxon>Dichotomopilus</taxon>
    </lineage>
</organism>
<evidence type="ECO:0000259" key="2">
    <source>
        <dbReference type="Pfam" id="PF03959"/>
    </source>
</evidence>
<dbReference type="GO" id="GO:0005634">
    <property type="term" value="C:nucleus"/>
    <property type="evidence" value="ECO:0007669"/>
    <property type="project" value="TreeGrafter"/>
</dbReference>
<evidence type="ECO:0000313" key="3">
    <source>
        <dbReference type="EMBL" id="KAK4147656.1"/>
    </source>
</evidence>
<sequence>MRVLCLHGRGTSAAIFKSQTATFRAHLPKSYTFDFVDGPFPCAPYPGIDTIFRPARGHYFRAWWTEPTPEAIRAAHRWLDNYIARHGPYDSVMCFSQGCSLVASYLLYHADERGPDVPPPFGSAVFICGGLPFEVLEDLGVEVSARAHEISAQTSRLLRRRAGLLTEFAAGVGTSLWDDKSGLVHDADRRVLPDPSDCFGLDFGQVPAHLRITIPTVHVYGARDPRCPASIQLSYFCREAGHTRMYDHGGGHDIPRSTVVSKRLAELVSRNPIKQTVQRNRFSQS</sequence>
<dbReference type="GO" id="GO:0005737">
    <property type="term" value="C:cytoplasm"/>
    <property type="evidence" value="ECO:0007669"/>
    <property type="project" value="TreeGrafter"/>
</dbReference>
<dbReference type="InterPro" id="IPR029058">
    <property type="entry name" value="AB_hydrolase_fold"/>
</dbReference>
<dbReference type="InterPro" id="IPR005645">
    <property type="entry name" value="FSH-like_dom"/>
</dbReference>
<dbReference type="SUPFAM" id="SSF53474">
    <property type="entry name" value="alpha/beta-Hydrolases"/>
    <property type="match status" value="1"/>
</dbReference>
<comment type="caution">
    <text evidence="3">The sequence shown here is derived from an EMBL/GenBank/DDBJ whole genome shotgun (WGS) entry which is preliminary data.</text>
</comment>
<dbReference type="AlphaFoldDB" id="A0AAN6VB24"/>
<dbReference type="InterPro" id="IPR050593">
    <property type="entry name" value="LovG"/>
</dbReference>
<dbReference type="PANTHER" id="PTHR48070">
    <property type="entry name" value="ESTERASE OVCA2"/>
    <property type="match status" value="1"/>
</dbReference>
<dbReference type="GO" id="GO:0019748">
    <property type="term" value="P:secondary metabolic process"/>
    <property type="evidence" value="ECO:0007669"/>
    <property type="project" value="TreeGrafter"/>
</dbReference>
<dbReference type="EMBL" id="MU853555">
    <property type="protein sequence ID" value="KAK4147656.1"/>
    <property type="molecule type" value="Genomic_DNA"/>
</dbReference>
<proteinExistence type="predicted"/>
<dbReference type="Proteomes" id="UP001302676">
    <property type="component" value="Unassembled WGS sequence"/>
</dbReference>
<dbReference type="Gene3D" id="3.40.50.1820">
    <property type="entry name" value="alpha/beta hydrolase"/>
    <property type="match status" value="1"/>
</dbReference>
<reference evidence="3" key="1">
    <citation type="journal article" date="2023" name="Mol. Phylogenet. Evol.">
        <title>Genome-scale phylogeny and comparative genomics of the fungal order Sordariales.</title>
        <authorList>
            <person name="Hensen N."/>
            <person name="Bonometti L."/>
            <person name="Westerberg I."/>
            <person name="Brannstrom I.O."/>
            <person name="Guillou S."/>
            <person name="Cros-Aarteil S."/>
            <person name="Calhoun S."/>
            <person name="Haridas S."/>
            <person name="Kuo A."/>
            <person name="Mondo S."/>
            <person name="Pangilinan J."/>
            <person name="Riley R."/>
            <person name="LaButti K."/>
            <person name="Andreopoulos B."/>
            <person name="Lipzen A."/>
            <person name="Chen C."/>
            <person name="Yan M."/>
            <person name="Daum C."/>
            <person name="Ng V."/>
            <person name="Clum A."/>
            <person name="Steindorff A."/>
            <person name="Ohm R.A."/>
            <person name="Martin F."/>
            <person name="Silar P."/>
            <person name="Natvig D.O."/>
            <person name="Lalanne C."/>
            <person name="Gautier V."/>
            <person name="Ament-Velasquez S.L."/>
            <person name="Kruys A."/>
            <person name="Hutchinson M.I."/>
            <person name="Powell A.J."/>
            <person name="Barry K."/>
            <person name="Miller A.N."/>
            <person name="Grigoriev I.V."/>
            <person name="Debuchy R."/>
            <person name="Gladieux P."/>
            <person name="Hiltunen Thoren M."/>
            <person name="Johannesson H."/>
        </authorList>
    </citation>
    <scope>NUCLEOTIDE SEQUENCE</scope>
    <source>
        <strain evidence="3">CBS 141.50</strain>
    </source>
</reference>
<dbReference type="Pfam" id="PF03959">
    <property type="entry name" value="FSH1"/>
    <property type="match status" value="1"/>
</dbReference>
<dbReference type="PANTHER" id="PTHR48070:SF7">
    <property type="entry name" value="SERINE HYDROLASE FSH DOMAIN-CONTAINING PROTEIN-RELATED"/>
    <property type="match status" value="1"/>
</dbReference>
<keyword evidence="1 3" id="KW-0378">Hydrolase</keyword>
<evidence type="ECO:0000256" key="1">
    <source>
        <dbReference type="ARBA" id="ARBA00022801"/>
    </source>
</evidence>
<dbReference type="GeneID" id="87819223"/>
<dbReference type="GO" id="GO:0016787">
    <property type="term" value="F:hydrolase activity"/>
    <property type="evidence" value="ECO:0007669"/>
    <property type="project" value="UniProtKB-KW"/>
</dbReference>
<dbReference type="RefSeq" id="XP_062641027.1">
    <property type="nucleotide sequence ID" value="XM_062782610.1"/>
</dbReference>
<keyword evidence="4" id="KW-1185">Reference proteome</keyword>
<gene>
    <name evidence="3" type="ORF">C8A04DRAFT_33809</name>
</gene>
<protein>
    <submittedName>
        <fullName evidence="3">Serine hydrolase FSH</fullName>
    </submittedName>
</protein>
<feature type="domain" description="Serine hydrolase" evidence="2">
    <location>
        <begin position="1"/>
        <end position="259"/>
    </location>
</feature>